<dbReference type="SMART" id="SM00491">
    <property type="entry name" value="HELICc2"/>
    <property type="match status" value="1"/>
</dbReference>
<dbReference type="InterPro" id="IPR027417">
    <property type="entry name" value="P-loop_NTPase"/>
</dbReference>
<dbReference type="GO" id="GO:0016818">
    <property type="term" value="F:hydrolase activity, acting on acid anhydrides, in phosphorus-containing anhydrides"/>
    <property type="evidence" value="ECO:0007669"/>
    <property type="project" value="InterPro"/>
</dbReference>
<reference evidence="11" key="2">
    <citation type="submission" date="2014-11" db="EMBL/GenBank/DDBJ databases">
        <title>Draft genome sequence of Hydrogenophaga intermedia S1.</title>
        <authorList>
            <person name="Gan H.M."/>
            <person name="Chew T.H."/>
            <person name="Stolz A."/>
        </authorList>
    </citation>
    <scope>NUCLEOTIDE SEQUENCE [LARGE SCALE GENOMIC DNA]</scope>
    <source>
        <strain evidence="11">S1</strain>
    </source>
</reference>
<dbReference type="PROSITE" id="PS51194">
    <property type="entry name" value="HELICASE_CTER"/>
    <property type="match status" value="1"/>
</dbReference>
<dbReference type="GO" id="GO:0003676">
    <property type="term" value="F:nucleic acid binding"/>
    <property type="evidence" value="ECO:0007669"/>
    <property type="project" value="InterPro"/>
</dbReference>
<dbReference type="SMART" id="SM00487">
    <property type="entry name" value="DEXDc"/>
    <property type="match status" value="1"/>
</dbReference>
<dbReference type="GO" id="GO:0043139">
    <property type="term" value="F:5'-3' DNA helicase activity"/>
    <property type="evidence" value="ECO:0007669"/>
    <property type="project" value="UniProtKB-EC"/>
</dbReference>
<name>A0A1L1PMJ1_HYDIT</name>
<evidence type="ECO:0000313" key="11">
    <source>
        <dbReference type="Proteomes" id="UP000028878"/>
    </source>
</evidence>
<dbReference type="Proteomes" id="UP000028878">
    <property type="component" value="Unassembled WGS sequence"/>
</dbReference>
<dbReference type="InterPro" id="IPR011545">
    <property type="entry name" value="DEAD/DEAH_box_helicase_dom"/>
</dbReference>
<dbReference type="PANTHER" id="PTHR11472">
    <property type="entry name" value="DNA REPAIR DEAD HELICASE RAD3/XP-D SUBFAMILY MEMBER"/>
    <property type="match status" value="1"/>
</dbReference>
<proteinExistence type="inferred from homology"/>
<evidence type="ECO:0000313" key="10">
    <source>
        <dbReference type="EMBL" id="CDN86535.1"/>
    </source>
</evidence>
<reference evidence="11" key="1">
    <citation type="submission" date="2014-02" db="EMBL/GenBank/DDBJ databases">
        <authorList>
            <person name="Gan H."/>
        </authorList>
    </citation>
    <scope>NUCLEOTIDE SEQUENCE [LARGE SCALE GENOMIC DNA]</scope>
    <source>
        <strain evidence="11">S1</strain>
    </source>
</reference>
<comment type="similarity">
    <text evidence="5">Belongs to the helicase family. DinG subfamily.</text>
</comment>
<evidence type="ECO:0000256" key="1">
    <source>
        <dbReference type="ARBA" id="ARBA00001966"/>
    </source>
</evidence>
<evidence type="ECO:0000256" key="4">
    <source>
        <dbReference type="ARBA" id="ARBA00022840"/>
    </source>
</evidence>
<keyword evidence="2" id="KW-0547">Nucleotide-binding</keyword>
<keyword evidence="3" id="KW-0378">Hydrolase</keyword>
<dbReference type="InterPro" id="IPR014001">
    <property type="entry name" value="Helicase_ATP-bd"/>
</dbReference>
<accession>A0A1L1PMJ1</accession>
<feature type="domain" description="Helicase ATP-binding" evidence="8">
    <location>
        <begin position="13"/>
        <end position="282"/>
    </location>
</feature>
<comment type="cofactor">
    <cofactor evidence="1">
        <name>[4Fe-4S] cluster</name>
        <dbReference type="ChEBI" id="CHEBI:49883"/>
    </cofactor>
</comment>
<dbReference type="EC" id="5.6.2.3" evidence="6"/>
<evidence type="ECO:0000256" key="7">
    <source>
        <dbReference type="ARBA" id="ARBA00048954"/>
    </source>
</evidence>
<organism evidence="10 11">
    <name type="scientific">Hydrogenophaga intermedia</name>
    <dbReference type="NCBI Taxonomy" id="65786"/>
    <lineage>
        <taxon>Bacteria</taxon>
        <taxon>Pseudomonadati</taxon>
        <taxon>Pseudomonadota</taxon>
        <taxon>Betaproteobacteria</taxon>
        <taxon>Burkholderiales</taxon>
        <taxon>Comamonadaceae</taxon>
        <taxon>Hydrogenophaga</taxon>
    </lineage>
</organism>
<dbReference type="PANTHER" id="PTHR11472:SF34">
    <property type="entry name" value="REGULATOR OF TELOMERE ELONGATION HELICASE 1"/>
    <property type="match status" value="1"/>
</dbReference>
<dbReference type="Pfam" id="PF13307">
    <property type="entry name" value="Helicase_C_2"/>
    <property type="match status" value="1"/>
</dbReference>
<sequence length="662" mass="71075">MARVAQALAPEGALARAWPEWRAREAQAAMAQAVAQTVEEGGALLVEAPAGSGKTLAYLLPWLLSGRRAVISTSTHVLQRQLAERDLPRLASATGQAVRVAVLKGRGRYVCLARLQAAVDMGPRIGAPAEHAWLRELLLWAERGGDGDLDQVAGVDTIAGLHGRVTSTSENCARQACARWAECHVERARRAAQAADVVVINHHVWLAELQRQRRGRPRLLPEVDVVVFDEAHALHGLRARLDAEVIEHTALQRLWADLTALADGPLRGLQAWRLLAHDGQVATRGLAQALGAAVSREGRQAWPLGDRQAPWRLATAVAAAQAALRASADADPRLGRLLERTRAAAAVLHTLLSSDDPAAVWLDWQSREDWACLRPAVENDALAAHALVTGTSLGARSVVHASATLGQDEALLWHRDALAVGADWSPRTLRLRVGDEDPGAAALYVPEGLPEPAEATHPQALAERIVPWIELLGGRCLVLATTRRAAQRLAQALQARGRPGWRVLLVGDKPTHAALQALRHAGGGAPTIVVACGALWQGIDVPGEALQLLVIDKLPFAPPDDPWLQRRLERARAVGADPFTSVQLADAAMALRQGAGRLIRRAGDRGLIVIGDVRLRRRAYGPALLAALPACRWLDTEGEVQAWLGELEALTRSSTTDRPSAS</sequence>
<evidence type="ECO:0000256" key="6">
    <source>
        <dbReference type="ARBA" id="ARBA00044969"/>
    </source>
</evidence>
<dbReference type="Pfam" id="PF00270">
    <property type="entry name" value="DEAD"/>
    <property type="match status" value="1"/>
</dbReference>
<protein>
    <recommendedName>
        <fullName evidence="6">DNA 5'-3' helicase</fullName>
        <ecNumber evidence="6">5.6.2.3</ecNumber>
    </recommendedName>
</protein>
<evidence type="ECO:0000256" key="2">
    <source>
        <dbReference type="ARBA" id="ARBA00022741"/>
    </source>
</evidence>
<dbReference type="InterPro" id="IPR006555">
    <property type="entry name" value="ATP-dep_Helicase_C"/>
</dbReference>
<gene>
    <name evidence="10" type="ORF">BN948_00940</name>
</gene>
<evidence type="ECO:0000256" key="3">
    <source>
        <dbReference type="ARBA" id="ARBA00022801"/>
    </source>
</evidence>
<dbReference type="PROSITE" id="PS51193">
    <property type="entry name" value="HELICASE_ATP_BIND_2"/>
    <property type="match status" value="1"/>
</dbReference>
<evidence type="ECO:0000259" key="9">
    <source>
        <dbReference type="PROSITE" id="PS51194"/>
    </source>
</evidence>
<keyword evidence="4" id="KW-0067">ATP-binding</keyword>
<dbReference type="Gene3D" id="3.40.50.300">
    <property type="entry name" value="P-loop containing nucleotide triphosphate hydrolases"/>
    <property type="match status" value="2"/>
</dbReference>
<dbReference type="InterPro" id="IPR014013">
    <property type="entry name" value="Helic_SF1/SF2_ATP-bd_DinG/Rad3"/>
</dbReference>
<dbReference type="EMBL" id="CCAE010000004">
    <property type="protein sequence ID" value="CDN86535.1"/>
    <property type="molecule type" value="Genomic_DNA"/>
</dbReference>
<feature type="domain" description="Helicase C-terminal" evidence="9">
    <location>
        <begin position="464"/>
        <end position="614"/>
    </location>
</feature>
<dbReference type="AlphaFoldDB" id="A0A1L1PMJ1"/>
<dbReference type="InterPro" id="IPR045028">
    <property type="entry name" value="DinG/Rad3-like"/>
</dbReference>
<evidence type="ECO:0000256" key="5">
    <source>
        <dbReference type="ARBA" id="ARBA00038058"/>
    </source>
</evidence>
<keyword evidence="10" id="KW-0347">Helicase</keyword>
<evidence type="ECO:0000259" key="8">
    <source>
        <dbReference type="PROSITE" id="PS51193"/>
    </source>
</evidence>
<comment type="catalytic activity">
    <reaction evidence="7">
        <text>ATP + H2O = ADP + phosphate + H(+)</text>
        <dbReference type="Rhea" id="RHEA:13065"/>
        <dbReference type="ChEBI" id="CHEBI:15377"/>
        <dbReference type="ChEBI" id="CHEBI:15378"/>
        <dbReference type="ChEBI" id="CHEBI:30616"/>
        <dbReference type="ChEBI" id="CHEBI:43474"/>
        <dbReference type="ChEBI" id="CHEBI:456216"/>
        <dbReference type="EC" id="5.6.2.3"/>
    </reaction>
</comment>
<dbReference type="GO" id="GO:0005524">
    <property type="term" value="F:ATP binding"/>
    <property type="evidence" value="ECO:0007669"/>
    <property type="project" value="UniProtKB-KW"/>
</dbReference>
<dbReference type="GO" id="GO:0006139">
    <property type="term" value="P:nucleobase-containing compound metabolic process"/>
    <property type="evidence" value="ECO:0007669"/>
    <property type="project" value="InterPro"/>
</dbReference>
<dbReference type="InterPro" id="IPR001650">
    <property type="entry name" value="Helicase_C-like"/>
</dbReference>
<keyword evidence="11" id="KW-1185">Reference proteome</keyword>
<dbReference type="SUPFAM" id="SSF52540">
    <property type="entry name" value="P-loop containing nucleoside triphosphate hydrolases"/>
    <property type="match status" value="1"/>
</dbReference>